<proteinExistence type="inferred from homology"/>
<dbReference type="InterPro" id="IPR005545">
    <property type="entry name" value="YCII"/>
</dbReference>
<feature type="domain" description="YCII-related" evidence="2">
    <location>
        <begin position="1"/>
        <end position="116"/>
    </location>
</feature>
<dbReference type="OrthoDB" id="668782at2"/>
<dbReference type="Gene3D" id="3.30.70.1060">
    <property type="entry name" value="Dimeric alpha+beta barrel"/>
    <property type="match status" value="1"/>
</dbReference>
<gene>
    <name evidence="3" type="ORF">GA0070623_1156</name>
</gene>
<dbReference type="InterPro" id="IPR011008">
    <property type="entry name" value="Dimeric_a/b-barrel"/>
</dbReference>
<name>A0A109IKM3_9ACTN</name>
<reference evidence="4" key="1">
    <citation type="submission" date="2016-06" db="EMBL/GenBank/DDBJ databases">
        <authorList>
            <person name="Varghese N."/>
            <person name="Submissions Spin"/>
        </authorList>
    </citation>
    <scope>NUCLEOTIDE SEQUENCE [LARGE SCALE GENOMIC DNA]</scope>
    <source>
        <strain evidence="4">DSM 44983</strain>
    </source>
</reference>
<dbReference type="Proteomes" id="UP000198226">
    <property type="component" value="Chromosome I"/>
</dbReference>
<evidence type="ECO:0000256" key="1">
    <source>
        <dbReference type="ARBA" id="ARBA00007689"/>
    </source>
</evidence>
<dbReference type="RefSeq" id="WP_067307777.1">
    <property type="nucleotide sequence ID" value="NZ_LRMV01000056.1"/>
</dbReference>
<sequence>MKYLILISHNEQAREVWQGLSDAERQQGVQAHTALLEELAGSGALRAAEALADPGTARRVRVDRGRTIATDGPFPEVKEYLAGFYLVECDSIEQAVAYAARVPEAQFGLVEVRPVRGDERPQG</sequence>
<accession>A0A109IKM3</accession>
<keyword evidence="4" id="KW-1185">Reference proteome</keyword>
<evidence type="ECO:0000259" key="2">
    <source>
        <dbReference type="Pfam" id="PF03795"/>
    </source>
</evidence>
<evidence type="ECO:0000313" key="3">
    <source>
        <dbReference type="EMBL" id="SCG44583.1"/>
    </source>
</evidence>
<dbReference type="PANTHER" id="PTHR35174">
    <property type="entry name" value="BLL7171 PROTEIN-RELATED"/>
    <property type="match status" value="1"/>
</dbReference>
<dbReference type="EMBL" id="LT607752">
    <property type="protein sequence ID" value="SCG44583.1"/>
    <property type="molecule type" value="Genomic_DNA"/>
</dbReference>
<dbReference type="Pfam" id="PF03795">
    <property type="entry name" value="YCII"/>
    <property type="match status" value="1"/>
</dbReference>
<evidence type="ECO:0000313" key="4">
    <source>
        <dbReference type="Proteomes" id="UP000198226"/>
    </source>
</evidence>
<dbReference type="AlphaFoldDB" id="A0A109IKM3"/>
<protein>
    <submittedName>
        <fullName evidence="3">Uncharacterized conserved protein</fullName>
    </submittedName>
</protein>
<dbReference type="SUPFAM" id="SSF54909">
    <property type="entry name" value="Dimeric alpha+beta barrel"/>
    <property type="match status" value="1"/>
</dbReference>
<dbReference type="PANTHER" id="PTHR35174:SF3">
    <property type="entry name" value="BLL7171 PROTEIN"/>
    <property type="match status" value="1"/>
</dbReference>
<organism evidence="3 4">
    <name type="scientific">Micromonospora rifamycinica</name>
    <dbReference type="NCBI Taxonomy" id="291594"/>
    <lineage>
        <taxon>Bacteria</taxon>
        <taxon>Bacillati</taxon>
        <taxon>Actinomycetota</taxon>
        <taxon>Actinomycetes</taxon>
        <taxon>Micromonosporales</taxon>
        <taxon>Micromonosporaceae</taxon>
        <taxon>Micromonospora</taxon>
    </lineage>
</organism>
<comment type="similarity">
    <text evidence="1">Belongs to the YciI family.</text>
</comment>